<dbReference type="OrthoDB" id="711263at2"/>
<proteinExistence type="predicted"/>
<dbReference type="RefSeq" id="WP_084236215.1">
    <property type="nucleotide sequence ID" value="NZ_FWXT01000001.1"/>
</dbReference>
<protein>
    <submittedName>
        <fullName evidence="1">Uncharacterized protein</fullName>
    </submittedName>
</protein>
<evidence type="ECO:0000313" key="1">
    <source>
        <dbReference type="EMBL" id="SMC36965.1"/>
    </source>
</evidence>
<gene>
    <name evidence="1" type="ORF">SAMN04488524_0006</name>
</gene>
<organism evidence="1 2">
    <name type="scientific">Pedobacter africanus</name>
    <dbReference type="NCBI Taxonomy" id="151894"/>
    <lineage>
        <taxon>Bacteria</taxon>
        <taxon>Pseudomonadati</taxon>
        <taxon>Bacteroidota</taxon>
        <taxon>Sphingobacteriia</taxon>
        <taxon>Sphingobacteriales</taxon>
        <taxon>Sphingobacteriaceae</taxon>
        <taxon>Pedobacter</taxon>
    </lineage>
</organism>
<keyword evidence="2" id="KW-1185">Reference proteome</keyword>
<reference evidence="2" key="1">
    <citation type="submission" date="2017-04" db="EMBL/GenBank/DDBJ databases">
        <authorList>
            <person name="Varghese N."/>
            <person name="Submissions S."/>
        </authorList>
    </citation>
    <scope>NUCLEOTIDE SEQUENCE [LARGE SCALE GENOMIC DNA]</scope>
    <source>
        <strain evidence="2">DSM 12126</strain>
    </source>
</reference>
<dbReference type="AlphaFoldDB" id="A0A1W1YL96"/>
<accession>A0A1W1YL96</accession>
<dbReference type="STRING" id="151894.SAMN04488524_0006"/>
<evidence type="ECO:0000313" key="2">
    <source>
        <dbReference type="Proteomes" id="UP000192756"/>
    </source>
</evidence>
<name>A0A1W1YL96_9SPHI</name>
<sequence length="99" mass="11430">MKYVKEIKSSITGAHELEEQDGITYKIKILGRGEELFFQKGNDALICEISARHAVIDPRTIRRWDSGNKISDDERALILEKIIELYKKAYKDDLSAFKN</sequence>
<dbReference type="EMBL" id="FWXT01000001">
    <property type="protein sequence ID" value="SMC36965.1"/>
    <property type="molecule type" value="Genomic_DNA"/>
</dbReference>
<dbReference type="Proteomes" id="UP000192756">
    <property type="component" value="Unassembled WGS sequence"/>
</dbReference>